<dbReference type="Gene3D" id="1.10.10.10">
    <property type="entry name" value="Winged helix-like DNA-binding domain superfamily/Winged helix DNA-binding domain"/>
    <property type="match status" value="1"/>
</dbReference>
<dbReference type="PROSITE" id="PS51118">
    <property type="entry name" value="HTH_HXLR"/>
    <property type="match status" value="1"/>
</dbReference>
<keyword evidence="3" id="KW-0804">Transcription</keyword>
<evidence type="ECO:0000256" key="1">
    <source>
        <dbReference type="ARBA" id="ARBA00023015"/>
    </source>
</evidence>
<sequence>MKNKVAETKAMCAVDYAFQRMGGKYKARILFHLGSGLMRYGALRKSMPDITPKMLTQALRELEGDELISRKVYHEVPPKVEYQLTPVGTELIPSIGLLCEWGKKQMTKKNLPIVTDFY</sequence>
<keyword evidence="2" id="KW-0238">DNA-binding</keyword>
<dbReference type="GO" id="GO:0003677">
    <property type="term" value="F:DNA binding"/>
    <property type="evidence" value="ECO:0007669"/>
    <property type="project" value="UniProtKB-KW"/>
</dbReference>
<evidence type="ECO:0000256" key="3">
    <source>
        <dbReference type="ARBA" id="ARBA00023163"/>
    </source>
</evidence>
<name>A0A3P1CH41_9BACT</name>
<dbReference type="Proteomes" id="UP000274271">
    <property type="component" value="Unassembled WGS sequence"/>
</dbReference>
<dbReference type="Pfam" id="PF01638">
    <property type="entry name" value="HxlR"/>
    <property type="match status" value="1"/>
</dbReference>
<dbReference type="RefSeq" id="WP_124908536.1">
    <property type="nucleotide sequence ID" value="NZ_RQJP01000004.1"/>
</dbReference>
<keyword evidence="1" id="KW-0805">Transcription regulation</keyword>
<dbReference type="PANTHER" id="PTHR33204:SF29">
    <property type="entry name" value="TRANSCRIPTIONAL REGULATOR"/>
    <property type="match status" value="1"/>
</dbReference>
<dbReference type="PANTHER" id="PTHR33204">
    <property type="entry name" value="TRANSCRIPTIONAL REGULATOR, MARR FAMILY"/>
    <property type="match status" value="1"/>
</dbReference>
<feature type="domain" description="HTH hxlR-type" evidence="4">
    <location>
        <begin position="12"/>
        <end position="110"/>
    </location>
</feature>
<dbReference type="AlphaFoldDB" id="A0A3P1CH41"/>
<protein>
    <submittedName>
        <fullName evidence="5">Transcriptional regulator</fullName>
    </submittedName>
</protein>
<evidence type="ECO:0000259" key="4">
    <source>
        <dbReference type="PROSITE" id="PS51118"/>
    </source>
</evidence>
<evidence type="ECO:0000313" key="5">
    <source>
        <dbReference type="EMBL" id="RRB12585.1"/>
    </source>
</evidence>
<dbReference type="InterPro" id="IPR036390">
    <property type="entry name" value="WH_DNA-bd_sf"/>
</dbReference>
<dbReference type="InterPro" id="IPR036388">
    <property type="entry name" value="WH-like_DNA-bd_sf"/>
</dbReference>
<accession>A0A3P1CH41</accession>
<organism evidence="5 6">
    <name type="scientific">Larkinella knui</name>
    <dbReference type="NCBI Taxonomy" id="2025310"/>
    <lineage>
        <taxon>Bacteria</taxon>
        <taxon>Pseudomonadati</taxon>
        <taxon>Bacteroidota</taxon>
        <taxon>Cytophagia</taxon>
        <taxon>Cytophagales</taxon>
        <taxon>Spirosomataceae</taxon>
        <taxon>Larkinella</taxon>
    </lineage>
</organism>
<dbReference type="InterPro" id="IPR002577">
    <property type="entry name" value="HTH_HxlR"/>
</dbReference>
<proteinExistence type="predicted"/>
<dbReference type="EMBL" id="RQJP01000004">
    <property type="protein sequence ID" value="RRB12585.1"/>
    <property type="molecule type" value="Genomic_DNA"/>
</dbReference>
<evidence type="ECO:0000256" key="2">
    <source>
        <dbReference type="ARBA" id="ARBA00023125"/>
    </source>
</evidence>
<evidence type="ECO:0000313" key="6">
    <source>
        <dbReference type="Proteomes" id="UP000274271"/>
    </source>
</evidence>
<reference evidence="5 6" key="1">
    <citation type="submission" date="2018-11" db="EMBL/GenBank/DDBJ databases">
        <authorList>
            <person name="Zhou Z."/>
            <person name="Wang G."/>
        </authorList>
    </citation>
    <scope>NUCLEOTIDE SEQUENCE [LARGE SCALE GENOMIC DNA]</scope>
    <source>
        <strain evidence="5 6">KCTC42998</strain>
    </source>
</reference>
<gene>
    <name evidence="5" type="ORF">EHT87_20555</name>
</gene>
<dbReference type="OrthoDB" id="8231503at2"/>
<comment type="caution">
    <text evidence="5">The sequence shown here is derived from an EMBL/GenBank/DDBJ whole genome shotgun (WGS) entry which is preliminary data.</text>
</comment>
<keyword evidence="6" id="KW-1185">Reference proteome</keyword>
<dbReference type="SUPFAM" id="SSF46785">
    <property type="entry name" value="Winged helix' DNA-binding domain"/>
    <property type="match status" value="1"/>
</dbReference>